<reference evidence="9 10" key="1">
    <citation type="submission" date="2016-06" db="EMBL/GenBank/DDBJ databases">
        <title>Draft genome sequence of Flavobacterium succinicans strain DD5b.</title>
        <authorList>
            <person name="Poehlein A."/>
            <person name="Daniel R."/>
            <person name="Simeonova D.D."/>
        </authorList>
    </citation>
    <scope>NUCLEOTIDE SEQUENCE [LARGE SCALE GENOMIC DNA]</scope>
    <source>
        <strain evidence="9 10">DD5b</strain>
    </source>
</reference>
<feature type="domain" description="Manganese/iron superoxide dismutase N-terminal" evidence="7">
    <location>
        <begin position="55"/>
        <end position="136"/>
    </location>
</feature>
<evidence type="ECO:0000256" key="5">
    <source>
        <dbReference type="RuleBase" id="RU000414"/>
    </source>
</evidence>
<evidence type="ECO:0000259" key="8">
    <source>
        <dbReference type="Pfam" id="PF02777"/>
    </source>
</evidence>
<dbReference type="SUPFAM" id="SSF54719">
    <property type="entry name" value="Fe,Mn superoxide dismutase (SOD), C-terminal domain"/>
    <property type="match status" value="1"/>
</dbReference>
<dbReference type="PATRIC" id="fig|29536.5.peg.840"/>
<evidence type="ECO:0000256" key="3">
    <source>
        <dbReference type="ARBA" id="ARBA00022723"/>
    </source>
</evidence>
<feature type="signal peptide" evidence="6">
    <location>
        <begin position="1"/>
        <end position="22"/>
    </location>
</feature>
<keyword evidence="10" id="KW-1185">Reference proteome</keyword>
<dbReference type="InterPro" id="IPR019831">
    <property type="entry name" value="Mn/Fe_SOD_N"/>
</dbReference>
<dbReference type="EC" id="1.15.1.1" evidence="2 5"/>
<dbReference type="InterPro" id="IPR036324">
    <property type="entry name" value="Mn/Fe_SOD_N_sf"/>
</dbReference>
<comment type="caution">
    <text evidence="9">The sequence shown here is derived from an EMBL/GenBank/DDBJ whole genome shotgun (WGS) entry which is preliminary data.</text>
</comment>
<feature type="domain" description="Manganese/iron superoxide dismutase C-terminal" evidence="8">
    <location>
        <begin position="145"/>
        <end position="252"/>
    </location>
</feature>
<dbReference type="PROSITE" id="PS00088">
    <property type="entry name" value="SOD_MN"/>
    <property type="match status" value="1"/>
</dbReference>
<dbReference type="OrthoDB" id="9803125at2"/>
<dbReference type="GO" id="GO:0005737">
    <property type="term" value="C:cytoplasm"/>
    <property type="evidence" value="ECO:0007669"/>
    <property type="project" value="TreeGrafter"/>
</dbReference>
<evidence type="ECO:0000256" key="4">
    <source>
        <dbReference type="ARBA" id="ARBA00023002"/>
    </source>
</evidence>
<comment type="catalytic activity">
    <reaction evidence="5">
        <text>2 superoxide + 2 H(+) = H2O2 + O2</text>
        <dbReference type="Rhea" id="RHEA:20696"/>
        <dbReference type="ChEBI" id="CHEBI:15378"/>
        <dbReference type="ChEBI" id="CHEBI:15379"/>
        <dbReference type="ChEBI" id="CHEBI:16240"/>
        <dbReference type="ChEBI" id="CHEBI:18421"/>
        <dbReference type="EC" id="1.15.1.1"/>
    </reaction>
</comment>
<comment type="function">
    <text evidence="5">Destroys radicals which are normally produced within the cells and which are toxic to biological systems.</text>
</comment>
<dbReference type="InterPro" id="IPR001189">
    <property type="entry name" value="Mn/Fe_SOD"/>
</dbReference>
<feature type="chain" id="PRO_5008287000" description="Superoxide dismutase" evidence="6">
    <location>
        <begin position="23"/>
        <end position="260"/>
    </location>
</feature>
<comment type="similarity">
    <text evidence="1 5">Belongs to the iron/manganese superoxide dismutase family.</text>
</comment>
<dbReference type="PANTHER" id="PTHR43595:SF2">
    <property type="entry name" value="SMALL RIBOSOMAL SUBUNIT PROTEIN MS42"/>
    <property type="match status" value="1"/>
</dbReference>
<keyword evidence="6" id="KW-0732">Signal</keyword>
<dbReference type="Gene3D" id="1.10.287.990">
    <property type="entry name" value="Fe,Mn superoxide dismutase (SOD) domain"/>
    <property type="match status" value="1"/>
</dbReference>
<dbReference type="Gene3D" id="3.55.40.20">
    <property type="entry name" value="Iron/manganese superoxide dismutase, C-terminal domain"/>
    <property type="match status" value="1"/>
</dbReference>
<sequence length="260" mass="29527">MRKYFFLATLFLSLILLSSCNKKELVEVVEVPLPAAEQKITIGNPEDVKADDGSFQVEPLSYKYDALSPSISALALELHYSKHYLTYTNNLNKAIKGTPLENLPIEEVLTKLDISNPELRNNAGGYYNHSLFWKTMGPKGGGIPKDTLAGAITKDFGSFENFTTQFKNTASKFFGSGWVWLVVDREGKLQITSTQNQDNPLMPLVPIVGYPGKPILALDIWEHSYYIDYQYKRKNYIDAFFNVIDWNKVNENYLATFKKK</sequence>
<dbReference type="EMBL" id="JMTM01000017">
    <property type="protein sequence ID" value="OAZ04964.1"/>
    <property type="molecule type" value="Genomic_DNA"/>
</dbReference>
<name>A0A199XUG7_9FLAO</name>
<dbReference type="AlphaFoldDB" id="A0A199XUG7"/>
<accession>A0A199XUG7</accession>
<evidence type="ECO:0000313" key="9">
    <source>
        <dbReference type="EMBL" id="OAZ04964.1"/>
    </source>
</evidence>
<dbReference type="SUPFAM" id="SSF46609">
    <property type="entry name" value="Fe,Mn superoxide dismutase (SOD), N-terminal domain"/>
    <property type="match status" value="1"/>
</dbReference>
<evidence type="ECO:0000256" key="1">
    <source>
        <dbReference type="ARBA" id="ARBA00008714"/>
    </source>
</evidence>
<evidence type="ECO:0000313" key="10">
    <source>
        <dbReference type="Proteomes" id="UP000093807"/>
    </source>
</evidence>
<dbReference type="PRINTS" id="PR01703">
    <property type="entry name" value="MNSODISMTASE"/>
</dbReference>
<evidence type="ECO:0000256" key="2">
    <source>
        <dbReference type="ARBA" id="ARBA00012682"/>
    </source>
</evidence>
<dbReference type="PROSITE" id="PS51257">
    <property type="entry name" value="PROKAR_LIPOPROTEIN"/>
    <property type="match status" value="1"/>
</dbReference>
<gene>
    <name evidence="9" type="primary">sodA_1</name>
    <name evidence="9" type="ORF">FLB_08120</name>
</gene>
<keyword evidence="4 5" id="KW-0560">Oxidoreductase</keyword>
<organism evidence="9 10">
    <name type="scientific">Flavobacterium succinicans</name>
    <dbReference type="NCBI Taxonomy" id="29536"/>
    <lineage>
        <taxon>Bacteria</taxon>
        <taxon>Pseudomonadati</taxon>
        <taxon>Bacteroidota</taxon>
        <taxon>Flavobacteriia</taxon>
        <taxon>Flavobacteriales</taxon>
        <taxon>Flavobacteriaceae</taxon>
        <taxon>Flavobacterium</taxon>
    </lineage>
</organism>
<dbReference type="Pfam" id="PF00081">
    <property type="entry name" value="Sod_Fe_N"/>
    <property type="match status" value="1"/>
</dbReference>
<dbReference type="InterPro" id="IPR019832">
    <property type="entry name" value="Mn/Fe_SOD_C"/>
</dbReference>
<dbReference type="PANTHER" id="PTHR43595">
    <property type="entry name" value="37S RIBOSOMAL PROTEIN S26, MITOCHONDRIAL"/>
    <property type="match status" value="1"/>
</dbReference>
<dbReference type="GO" id="GO:0004784">
    <property type="term" value="F:superoxide dismutase activity"/>
    <property type="evidence" value="ECO:0007669"/>
    <property type="project" value="UniProtKB-EC"/>
</dbReference>
<dbReference type="RefSeq" id="WP_064714665.1">
    <property type="nucleotide sequence ID" value="NZ_JMTM01000017.1"/>
</dbReference>
<dbReference type="InterPro" id="IPR019833">
    <property type="entry name" value="Mn/Fe_SOD_BS"/>
</dbReference>
<dbReference type="Proteomes" id="UP000093807">
    <property type="component" value="Unassembled WGS sequence"/>
</dbReference>
<evidence type="ECO:0000259" key="7">
    <source>
        <dbReference type="Pfam" id="PF00081"/>
    </source>
</evidence>
<dbReference type="GO" id="GO:0046872">
    <property type="term" value="F:metal ion binding"/>
    <property type="evidence" value="ECO:0007669"/>
    <property type="project" value="UniProtKB-KW"/>
</dbReference>
<dbReference type="InterPro" id="IPR036314">
    <property type="entry name" value="SOD_C_sf"/>
</dbReference>
<keyword evidence="3 5" id="KW-0479">Metal-binding</keyword>
<proteinExistence type="inferred from homology"/>
<protein>
    <recommendedName>
        <fullName evidence="2 5">Superoxide dismutase</fullName>
        <ecNumber evidence="2 5">1.15.1.1</ecNumber>
    </recommendedName>
</protein>
<dbReference type="Pfam" id="PF02777">
    <property type="entry name" value="Sod_Fe_C"/>
    <property type="match status" value="1"/>
</dbReference>
<evidence type="ECO:0000256" key="6">
    <source>
        <dbReference type="SAM" id="SignalP"/>
    </source>
</evidence>